<dbReference type="Pfam" id="PF12719">
    <property type="entry name" value="Cnd3"/>
    <property type="match status" value="1"/>
</dbReference>
<sequence length="917" mass="109237">MLYEQKNSIPLELIQTVEDYFPNGISLAQSIEYFAFQNPNLLALYQILLMSEFLINCDQAGRLALSESIKKLLLNMKGSKILQEVPQIETANDVFYQWDMKNLKEAIFGQTYYDFPIITCCYELIPLCVRILKKSVLDVPVNVFITQIISEVHEPLAKDSDNDTHLDLPSELTRVQKQIIENNVQLEILEQKLNKRVKQKDQYQIEVEKEQKNKILENLRQKENVLNEQIFDIQMKEIILVQNLLINCIIDTNDPSIKNLLQQIIIPSLKQNSNNLRCHSLKALALYVLIDRNYCNDFFNVFLEFLQKNEDEDNLSIIISLRSIVDFILLYDFAKNPSQSDDIDISLTQDLILQQGFQANYFVRNIAIEGLCKLLLNNKLQDPQNVNQQLYIYIFQKKNQIICLLIILWFDNRKTQKESYKSVQILTLFFKTYTSMNYSNLLIFEKALELYIGLITQLKQKDLTFDYNSVLIDHTNELFITKSIRVCISLLSKQNVEAQLILFSFFCQKACKNKDFVSLFEKICQYFDFFEKGEKNEIFNAFQHLNFVLDNIPPSKTLNSFLKVLKNSLKNEQFEENNNFQKNLNDQSLQEVQLIIKQLKEFNIIIKDTDEQKKQRVYNKQQDDDESKCDEEQKTNLEENQDEEEKEEDEENEIQEEEEEEEQQEEEDDEEEDNQDEDEEEENQDEEENQEEEEEDEEEENQIQEEESQSEEVQFTPKKRKQPKRNTTPQQKKKPESKKTNNVKNSDVKKNQSSQKKRNNSDQKNRSNSCQKNRNNSVQKIEIIVVKKQKQQCLKNRNNSVQKIRKIKKENNMKIINQERVKTRQQIVVENTKLQKQALKRKNEKIKQKIYIINYIYLFYILFFCFQKILKIYFQLFILKIFKSKNFKYFKKKKKNTFYIQKKLFLKQIQQQKMNKS</sequence>
<keyword evidence="2" id="KW-0158">Chromosome</keyword>
<evidence type="ECO:0000256" key="5">
    <source>
        <dbReference type="ARBA" id="ARBA00023067"/>
    </source>
</evidence>
<dbReference type="AlphaFoldDB" id="G0R1W2"/>
<proteinExistence type="predicted"/>
<keyword evidence="3" id="KW-0132">Cell division</keyword>
<dbReference type="InterPro" id="IPR027165">
    <property type="entry name" value="CND3"/>
</dbReference>
<dbReference type="InterPro" id="IPR025977">
    <property type="entry name" value="Cnd3_C"/>
</dbReference>
<dbReference type="GO" id="GO:0000796">
    <property type="term" value="C:condensin complex"/>
    <property type="evidence" value="ECO:0007669"/>
    <property type="project" value="InterPro"/>
</dbReference>
<keyword evidence="9" id="KW-0472">Membrane</keyword>
<evidence type="ECO:0000256" key="4">
    <source>
        <dbReference type="ARBA" id="ARBA00022776"/>
    </source>
</evidence>
<dbReference type="eggNOG" id="ENOG502RT19">
    <property type="taxonomic scope" value="Eukaryota"/>
</dbReference>
<keyword evidence="12" id="KW-1185">Reference proteome</keyword>
<evidence type="ECO:0000256" key="8">
    <source>
        <dbReference type="SAM" id="MobiDB-lite"/>
    </source>
</evidence>
<dbReference type="GO" id="GO:0007076">
    <property type="term" value="P:mitotic chromosome condensation"/>
    <property type="evidence" value="ECO:0007669"/>
    <property type="project" value="InterPro"/>
</dbReference>
<keyword evidence="5" id="KW-0226">DNA condensation</keyword>
<dbReference type="InParanoid" id="G0R1W2"/>
<keyword evidence="9" id="KW-0812">Transmembrane</keyword>
<organism evidence="11 12">
    <name type="scientific">Ichthyophthirius multifiliis</name>
    <name type="common">White spot disease agent</name>
    <name type="synonym">Ich</name>
    <dbReference type="NCBI Taxonomy" id="5932"/>
    <lineage>
        <taxon>Eukaryota</taxon>
        <taxon>Sar</taxon>
        <taxon>Alveolata</taxon>
        <taxon>Ciliophora</taxon>
        <taxon>Intramacronucleata</taxon>
        <taxon>Oligohymenophorea</taxon>
        <taxon>Hymenostomatida</taxon>
        <taxon>Ophryoglenina</taxon>
        <taxon>Ichthyophthirius</taxon>
    </lineage>
</organism>
<evidence type="ECO:0000259" key="10">
    <source>
        <dbReference type="Pfam" id="PF12719"/>
    </source>
</evidence>
<feature type="transmembrane region" description="Helical" evidence="9">
    <location>
        <begin position="855"/>
        <end position="882"/>
    </location>
</feature>
<keyword evidence="4" id="KW-0498">Mitosis</keyword>
<dbReference type="OMA" id="FATRICC"/>
<evidence type="ECO:0000256" key="1">
    <source>
        <dbReference type="ARBA" id="ARBA00004286"/>
    </source>
</evidence>
<feature type="region of interest" description="Disordered" evidence="8">
    <location>
        <begin position="612"/>
        <end position="773"/>
    </location>
</feature>
<feature type="compositionally biased region" description="Acidic residues" evidence="8">
    <location>
        <begin position="639"/>
        <end position="710"/>
    </location>
</feature>
<protein>
    <submittedName>
        <fullName evidence="11">AT hook motif family protein, putative</fullName>
    </submittedName>
</protein>
<evidence type="ECO:0000256" key="7">
    <source>
        <dbReference type="SAM" id="Coils"/>
    </source>
</evidence>
<dbReference type="PANTHER" id="PTHR14418">
    <property type="entry name" value="CONDENSIN COMPLEX SUBUNIT 3-RELATED"/>
    <property type="match status" value="1"/>
</dbReference>
<evidence type="ECO:0000256" key="2">
    <source>
        <dbReference type="ARBA" id="ARBA00022454"/>
    </source>
</evidence>
<dbReference type="GO" id="GO:0000793">
    <property type="term" value="C:condensed chromosome"/>
    <property type="evidence" value="ECO:0007669"/>
    <property type="project" value="TreeGrafter"/>
</dbReference>
<evidence type="ECO:0000256" key="3">
    <source>
        <dbReference type="ARBA" id="ARBA00022618"/>
    </source>
</evidence>
<reference evidence="11 12" key="1">
    <citation type="submission" date="2011-07" db="EMBL/GenBank/DDBJ databases">
        <authorList>
            <person name="Coyne R."/>
            <person name="Brami D."/>
            <person name="Johnson J."/>
            <person name="Hostetler J."/>
            <person name="Hannick L."/>
            <person name="Clark T."/>
            <person name="Cassidy-Hanley D."/>
            <person name="Inman J."/>
        </authorList>
    </citation>
    <scope>NUCLEOTIDE SEQUENCE [LARGE SCALE GENOMIC DNA]</scope>
    <source>
        <strain evidence="11 12">G5</strain>
    </source>
</reference>
<keyword evidence="9" id="KW-1133">Transmembrane helix</keyword>
<name>G0R1W2_ICHMU</name>
<dbReference type="GeneID" id="14904617"/>
<dbReference type="RefSeq" id="XP_004029771.1">
    <property type="nucleotide sequence ID" value="XM_004029723.1"/>
</dbReference>
<evidence type="ECO:0000313" key="12">
    <source>
        <dbReference type="Proteomes" id="UP000008983"/>
    </source>
</evidence>
<dbReference type="OrthoDB" id="301029at2759"/>
<keyword evidence="6" id="KW-0131">Cell cycle</keyword>
<comment type="subcellular location">
    <subcellularLocation>
        <location evidence="1">Chromosome</location>
    </subcellularLocation>
</comment>
<gene>
    <name evidence="11" type="ORF">IMG5_173250</name>
</gene>
<dbReference type="Proteomes" id="UP000008983">
    <property type="component" value="Unassembled WGS sequence"/>
</dbReference>
<dbReference type="EMBL" id="GL984232">
    <property type="protein sequence ID" value="EGR28535.1"/>
    <property type="molecule type" value="Genomic_DNA"/>
</dbReference>
<evidence type="ECO:0000256" key="6">
    <source>
        <dbReference type="ARBA" id="ARBA00023306"/>
    </source>
</evidence>
<dbReference type="PANTHER" id="PTHR14418:SF5">
    <property type="entry name" value="CONDENSIN COMPLEX SUBUNIT 3"/>
    <property type="match status" value="1"/>
</dbReference>
<keyword evidence="7" id="KW-0175">Coiled coil</keyword>
<evidence type="ECO:0000313" key="11">
    <source>
        <dbReference type="EMBL" id="EGR28535.1"/>
    </source>
</evidence>
<dbReference type="GO" id="GO:0051301">
    <property type="term" value="P:cell division"/>
    <property type="evidence" value="ECO:0007669"/>
    <property type="project" value="UniProtKB-KW"/>
</dbReference>
<feature type="domain" description="Nuclear condensin complex subunit 3 C-terminal" evidence="10">
    <location>
        <begin position="239"/>
        <end position="458"/>
    </location>
</feature>
<accession>G0R1W2</accession>
<evidence type="ECO:0000256" key="9">
    <source>
        <dbReference type="SAM" id="Phobius"/>
    </source>
</evidence>
<feature type="coiled-coil region" evidence="7">
    <location>
        <begin position="172"/>
        <end position="236"/>
    </location>
</feature>